<protein>
    <recommendedName>
        <fullName evidence="3">Acyl-coenzyme A thioesterase PaaI, contains HGG motif</fullName>
    </recommendedName>
</protein>
<dbReference type="EMBL" id="FOMZ01000005">
    <property type="protein sequence ID" value="SFD95311.1"/>
    <property type="molecule type" value="Genomic_DNA"/>
</dbReference>
<name>A0A1I1WK11_9ACTN</name>
<evidence type="ECO:0000313" key="2">
    <source>
        <dbReference type="Proteomes" id="UP000198716"/>
    </source>
</evidence>
<dbReference type="Proteomes" id="UP000198716">
    <property type="component" value="Unassembled WGS sequence"/>
</dbReference>
<sequence length="153" mass="17149">MSELEIDEVGLTPLLSPYLAYGYREDLLVLESVRYDLDGIEGNFRVDHFFCPGDGEFHLSATMAVNCLCQIAVVHACLDCGLESKPGEIYTPETNIRFRRPVRRTKFPIQGVIEKKRERAHSVHYAMSFDVASGAFLADGKLVLPVLASEVRQ</sequence>
<accession>A0A1I1WK11</accession>
<dbReference type="RefSeq" id="WP_092926225.1">
    <property type="nucleotide sequence ID" value="NZ_FOMZ01000005.1"/>
</dbReference>
<proteinExistence type="predicted"/>
<dbReference type="AlphaFoldDB" id="A0A1I1WK11"/>
<organism evidence="1 2">
    <name type="scientific">Actinopolyspora alba</name>
    <dbReference type="NCBI Taxonomy" id="673379"/>
    <lineage>
        <taxon>Bacteria</taxon>
        <taxon>Bacillati</taxon>
        <taxon>Actinomycetota</taxon>
        <taxon>Actinomycetes</taxon>
        <taxon>Actinopolysporales</taxon>
        <taxon>Actinopolysporaceae</taxon>
        <taxon>Actinopolyspora</taxon>
        <taxon>Actinopolyspora alba group</taxon>
    </lineage>
</organism>
<evidence type="ECO:0000313" key="1">
    <source>
        <dbReference type="EMBL" id="SFD95311.1"/>
    </source>
</evidence>
<reference evidence="2" key="1">
    <citation type="submission" date="2016-10" db="EMBL/GenBank/DDBJ databases">
        <authorList>
            <person name="Varghese N."/>
            <person name="Submissions S."/>
        </authorList>
    </citation>
    <scope>NUCLEOTIDE SEQUENCE [LARGE SCALE GENOMIC DNA]</scope>
    <source>
        <strain evidence="2">DSM 45004</strain>
    </source>
</reference>
<evidence type="ECO:0008006" key="3">
    <source>
        <dbReference type="Google" id="ProtNLM"/>
    </source>
</evidence>
<keyword evidence="2" id="KW-1185">Reference proteome</keyword>
<gene>
    <name evidence="1" type="ORF">SAMN04487819_105333</name>
</gene>